<gene>
    <name evidence="1" type="ORF">FD754_008202</name>
</gene>
<evidence type="ECO:0000313" key="2">
    <source>
        <dbReference type="Proteomes" id="UP000326458"/>
    </source>
</evidence>
<protein>
    <submittedName>
        <fullName evidence="1">Uncharacterized protein</fullName>
    </submittedName>
</protein>
<proteinExistence type="predicted"/>
<evidence type="ECO:0000313" key="1">
    <source>
        <dbReference type="EMBL" id="KAB0364046.1"/>
    </source>
</evidence>
<comment type="caution">
    <text evidence="1">The sequence shown here is derived from an EMBL/GenBank/DDBJ whole genome shotgun (WGS) entry which is preliminary data.</text>
</comment>
<sequence length="60" mass="7112">MEAVPRMPMIWLDLKEAGDFHFQPAVKKKIRLKKKNFGRVPQLIEKQDILKKNELMHLSP</sequence>
<dbReference type="EMBL" id="VCEA01000001">
    <property type="protein sequence ID" value="KAB0364046.1"/>
    <property type="molecule type" value="Genomic_DNA"/>
</dbReference>
<dbReference type="Proteomes" id="UP000326458">
    <property type="component" value="Unassembled WGS sequence"/>
</dbReference>
<accession>A0A5N3WUZ5</accession>
<name>A0A5N3WUZ5_MUNMU</name>
<reference evidence="1 2" key="1">
    <citation type="submission" date="2019-06" db="EMBL/GenBank/DDBJ databases">
        <title>Discovery of a novel chromosome fission-fusion reversal in muntjac.</title>
        <authorList>
            <person name="Mudd A.B."/>
            <person name="Bredeson J.V."/>
            <person name="Baum R."/>
            <person name="Hockemeyer D."/>
            <person name="Rokhsar D.S."/>
        </authorList>
    </citation>
    <scope>NUCLEOTIDE SEQUENCE [LARGE SCALE GENOMIC DNA]</scope>
    <source>
        <strain evidence="1">UTSW_UCB_Mm</strain>
        <tissue evidence="1">Fibroblast cell line</tissue>
    </source>
</reference>
<dbReference type="AlphaFoldDB" id="A0A5N3WUZ5"/>
<organism evidence="1 2">
    <name type="scientific">Muntiacus muntjak</name>
    <name type="common">Barking deer</name>
    <name type="synonym">Indian muntjac</name>
    <dbReference type="NCBI Taxonomy" id="9888"/>
    <lineage>
        <taxon>Eukaryota</taxon>
        <taxon>Metazoa</taxon>
        <taxon>Chordata</taxon>
        <taxon>Craniata</taxon>
        <taxon>Vertebrata</taxon>
        <taxon>Euteleostomi</taxon>
        <taxon>Mammalia</taxon>
        <taxon>Eutheria</taxon>
        <taxon>Laurasiatheria</taxon>
        <taxon>Artiodactyla</taxon>
        <taxon>Ruminantia</taxon>
        <taxon>Pecora</taxon>
        <taxon>Cervidae</taxon>
        <taxon>Muntiacinae</taxon>
        <taxon>Muntiacus</taxon>
    </lineage>
</organism>
<keyword evidence="2" id="KW-1185">Reference proteome</keyword>